<evidence type="ECO:0000259" key="14">
    <source>
        <dbReference type="PROSITE" id="PS50222"/>
    </source>
</evidence>
<comment type="subcellular location">
    <subcellularLocation>
        <location evidence="2">Mitochondrion inner membrane</location>
        <topology evidence="2">Multi-pass membrane protein</topology>
    </subcellularLocation>
</comment>
<feature type="repeat" description="Solcar" evidence="12">
    <location>
        <begin position="384"/>
        <end position="469"/>
    </location>
</feature>
<dbReference type="GeneID" id="98142190"/>
<comment type="caution">
    <text evidence="15">The sequence shown here is derived from an EMBL/GenBank/DDBJ whole genome shotgun (WGS) entry which is preliminary data.</text>
</comment>
<dbReference type="Proteomes" id="UP001610432">
    <property type="component" value="Unassembled WGS sequence"/>
</dbReference>
<dbReference type="Pfam" id="PF00153">
    <property type="entry name" value="Mito_carr"/>
    <property type="match status" value="3"/>
</dbReference>
<keyword evidence="8" id="KW-0106">Calcium</keyword>
<dbReference type="PROSITE" id="PS50920">
    <property type="entry name" value="SOLCAR"/>
    <property type="match status" value="3"/>
</dbReference>
<keyword evidence="4 13" id="KW-0813">Transport</keyword>
<dbReference type="CDD" id="cd00051">
    <property type="entry name" value="EFh"/>
    <property type="match status" value="1"/>
</dbReference>
<dbReference type="Gene3D" id="1.10.238.10">
    <property type="entry name" value="EF-hand"/>
    <property type="match status" value="1"/>
</dbReference>
<dbReference type="InterPro" id="IPR002048">
    <property type="entry name" value="EF_hand_dom"/>
</dbReference>
<dbReference type="Pfam" id="PF00036">
    <property type="entry name" value="EF-hand_1"/>
    <property type="match status" value="1"/>
</dbReference>
<reference evidence="15 16" key="1">
    <citation type="submission" date="2024-07" db="EMBL/GenBank/DDBJ databases">
        <title>Section-level genome sequencing and comparative genomics of Aspergillus sections Usti and Cavernicolus.</title>
        <authorList>
            <consortium name="Lawrence Berkeley National Laboratory"/>
            <person name="Nybo J.L."/>
            <person name="Vesth T.C."/>
            <person name="Theobald S."/>
            <person name="Frisvad J.C."/>
            <person name="Larsen T.O."/>
            <person name="Kjaerboelling I."/>
            <person name="Rothschild-Mancinelli K."/>
            <person name="Lyhne E.K."/>
            <person name="Kogle M.E."/>
            <person name="Barry K."/>
            <person name="Clum A."/>
            <person name="Na H."/>
            <person name="Ledsgaard L."/>
            <person name="Lin J."/>
            <person name="Lipzen A."/>
            <person name="Kuo A."/>
            <person name="Riley R."/>
            <person name="Mondo S."/>
            <person name="Labutti K."/>
            <person name="Haridas S."/>
            <person name="Pangalinan J."/>
            <person name="Salamov A.A."/>
            <person name="Simmons B.A."/>
            <person name="Magnuson J.K."/>
            <person name="Chen J."/>
            <person name="Drula E."/>
            <person name="Henrissat B."/>
            <person name="Wiebenga A."/>
            <person name="Lubbers R.J."/>
            <person name="Gomes A.C."/>
            <person name="Macurrencykelacurrency M.R."/>
            <person name="Stajich J."/>
            <person name="Grigoriev I.V."/>
            <person name="Mortensen U.H."/>
            <person name="De Vries R.P."/>
            <person name="Baker S.E."/>
            <person name="Andersen M.R."/>
        </authorList>
    </citation>
    <scope>NUCLEOTIDE SEQUENCE [LARGE SCALE GENOMIC DNA]</scope>
    <source>
        <strain evidence="15 16">CBS 449.75</strain>
    </source>
</reference>
<dbReference type="Gene3D" id="1.50.40.10">
    <property type="entry name" value="Mitochondrial carrier domain"/>
    <property type="match status" value="1"/>
</dbReference>
<evidence type="ECO:0000256" key="2">
    <source>
        <dbReference type="ARBA" id="ARBA00004448"/>
    </source>
</evidence>
<sequence>MAGAESKDESDQRVLKLWARLGAKERDHLDFHGLKKGLKKIDHPLKNADNMLQNIFRSVDTNGDGYIEYSEFRAFIHRTELELWQLFESIDHNKNGEIDKTELKSAFSRSGVTVSNAKLDEFFADVDTNKDGVISYSEWRDFLLFLPGYSSYDLHAVLSYYTATGNLNPEGDVHINDLQGLGTDHSFLRRYILAIKHVLYKIFPAHILTAFTPSAYAEAPGLSLSKPAFENDSELDLEWLPIPRTVAMWMSFRYYEQKLTENTPQLGYFVAGGMAGAVSRTATAPLDRLKVYLIAKTGSKSSAISAAKGGAPVKAAARASKTLVDAVKELWRAGGIRSLFAGNGLNVVKVMPESAIKFGAYESAKRAFARLEGHNDPKRLQPTSQFLSGGFGGMVAQCFVYPLDTLKFRMQCEVVEGGLKGNQLIAATALKVWNKNGMFGFFRGLPLGLIGMFPYAAIDLSTFEYLKRTILARKARLHGCHEDDVPLSNFTTGAIGAISGGVSASVVYPLNVLRTRMQAQGTVLHPTTYDSIGDVARKTIQSEGFRGFYKGLTPNLLKVAPAVSISYIVYENSKRMLGLK</sequence>
<gene>
    <name evidence="15" type="ORF">BJX67DRAFT_308930</name>
</gene>
<accession>A0ABR4LCT9</accession>
<protein>
    <recommendedName>
        <fullName evidence="3">Mitochondrial thiamine pyrophosphate carrier 1</fullName>
    </recommendedName>
</protein>
<keyword evidence="6" id="KW-0677">Repeat</keyword>
<feature type="repeat" description="Solcar" evidence="12">
    <location>
        <begin position="263"/>
        <end position="367"/>
    </location>
</feature>
<dbReference type="InterPro" id="IPR002067">
    <property type="entry name" value="MCP"/>
</dbReference>
<name>A0ABR4LCT9_9EURO</name>
<feature type="repeat" description="Solcar" evidence="12">
    <location>
        <begin position="487"/>
        <end position="576"/>
    </location>
</feature>
<evidence type="ECO:0000256" key="11">
    <source>
        <dbReference type="ARBA" id="ARBA00023136"/>
    </source>
</evidence>
<comment type="function">
    <text evidence="1">Mitochondrial transporter that mediates uptake of thiamine pyrophosphate (ThPP) into mitochondria.</text>
</comment>
<evidence type="ECO:0000256" key="1">
    <source>
        <dbReference type="ARBA" id="ARBA00002238"/>
    </source>
</evidence>
<dbReference type="InterPro" id="IPR018108">
    <property type="entry name" value="MCP_transmembrane"/>
</dbReference>
<evidence type="ECO:0000256" key="3">
    <source>
        <dbReference type="ARBA" id="ARBA00021935"/>
    </source>
</evidence>
<dbReference type="EMBL" id="JBFXLQ010000070">
    <property type="protein sequence ID" value="KAL2862256.1"/>
    <property type="molecule type" value="Genomic_DNA"/>
</dbReference>
<dbReference type="PRINTS" id="PR00926">
    <property type="entry name" value="MITOCARRIER"/>
</dbReference>
<dbReference type="InterPro" id="IPR023395">
    <property type="entry name" value="MCP_dom_sf"/>
</dbReference>
<organism evidence="15 16">
    <name type="scientific">Aspergillus lucknowensis</name>
    <dbReference type="NCBI Taxonomy" id="176173"/>
    <lineage>
        <taxon>Eukaryota</taxon>
        <taxon>Fungi</taxon>
        <taxon>Dikarya</taxon>
        <taxon>Ascomycota</taxon>
        <taxon>Pezizomycotina</taxon>
        <taxon>Eurotiomycetes</taxon>
        <taxon>Eurotiomycetidae</taxon>
        <taxon>Eurotiales</taxon>
        <taxon>Aspergillaceae</taxon>
        <taxon>Aspergillus</taxon>
        <taxon>Aspergillus subgen. Nidulantes</taxon>
    </lineage>
</organism>
<evidence type="ECO:0000256" key="13">
    <source>
        <dbReference type="RuleBase" id="RU000488"/>
    </source>
</evidence>
<feature type="domain" description="EF-hand" evidence="14">
    <location>
        <begin position="83"/>
        <end position="113"/>
    </location>
</feature>
<dbReference type="SUPFAM" id="SSF103506">
    <property type="entry name" value="Mitochondrial carrier"/>
    <property type="match status" value="1"/>
</dbReference>
<evidence type="ECO:0000256" key="10">
    <source>
        <dbReference type="ARBA" id="ARBA00023128"/>
    </source>
</evidence>
<dbReference type="RefSeq" id="XP_070881235.1">
    <property type="nucleotide sequence ID" value="XM_071027118.1"/>
</dbReference>
<evidence type="ECO:0000256" key="6">
    <source>
        <dbReference type="ARBA" id="ARBA00022737"/>
    </source>
</evidence>
<comment type="similarity">
    <text evidence="13">Belongs to the mitochondrial carrier (TC 2.A.29) family.</text>
</comment>
<dbReference type="SUPFAM" id="SSF47473">
    <property type="entry name" value="EF-hand"/>
    <property type="match status" value="1"/>
</dbReference>
<evidence type="ECO:0000313" key="15">
    <source>
        <dbReference type="EMBL" id="KAL2862256.1"/>
    </source>
</evidence>
<dbReference type="PROSITE" id="PS00018">
    <property type="entry name" value="EF_HAND_1"/>
    <property type="match status" value="3"/>
</dbReference>
<keyword evidence="11 12" id="KW-0472">Membrane</keyword>
<evidence type="ECO:0000256" key="9">
    <source>
        <dbReference type="ARBA" id="ARBA00022989"/>
    </source>
</evidence>
<keyword evidence="9" id="KW-1133">Transmembrane helix</keyword>
<evidence type="ECO:0000256" key="7">
    <source>
        <dbReference type="ARBA" id="ARBA00022792"/>
    </source>
</evidence>
<keyword evidence="10" id="KW-0496">Mitochondrion</keyword>
<evidence type="ECO:0000256" key="12">
    <source>
        <dbReference type="PROSITE-ProRule" id="PRU00282"/>
    </source>
</evidence>
<keyword evidence="5 12" id="KW-0812">Transmembrane</keyword>
<dbReference type="Pfam" id="PF13499">
    <property type="entry name" value="EF-hand_7"/>
    <property type="match status" value="1"/>
</dbReference>
<feature type="domain" description="EF-hand" evidence="14">
    <location>
        <begin position="114"/>
        <end position="149"/>
    </location>
</feature>
<evidence type="ECO:0000256" key="4">
    <source>
        <dbReference type="ARBA" id="ARBA00022448"/>
    </source>
</evidence>
<dbReference type="PROSITE" id="PS50222">
    <property type="entry name" value="EF_HAND_2"/>
    <property type="match status" value="3"/>
</dbReference>
<evidence type="ECO:0000256" key="5">
    <source>
        <dbReference type="ARBA" id="ARBA00022692"/>
    </source>
</evidence>
<dbReference type="PANTHER" id="PTHR24089">
    <property type="entry name" value="SOLUTE CARRIER FAMILY 25"/>
    <property type="match status" value="1"/>
</dbReference>
<dbReference type="SMART" id="SM00054">
    <property type="entry name" value="EFh"/>
    <property type="match status" value="3"/>
</dbReference>
<feature type="domain" description="EF-hand" evidence="14">
    <location>
        <begin position="47"/>
        <end position="82"/>
    </location>
</feature>
<evidence type="ECO:0000256" key="8">
    <source>
        <dbReference type="ARBA" id="ARBA00022837"/>
    </source>
</evidence>
<dbReference type="InterPro" id="IPR011992">
    <property type="entry name" value="EF-hand-dom_pair"/>
</dbReference>
<evidence type="ECO:0000313" key="16">
    <source>
        <dbReference type="Proteomes" id="UP001610432"/>
    </source>
</evidence>
<proteinExistence type="inferred from homology"/>
<keyword evidence="7" id="KW-0999">Mitochondrion inner membrane</keyword>
<dbReference type="InterPro" id="IPR018247">
    <property type="entry name" value="EF_Hand_1_Ca_BS"/>
</dbReference>
<keyword evidence="16" id="KW-1185">Reference proteome</keyword>